<evidence type="ECO:0000313" key="4">
    <source>
        <dbReference type="EMBL" id="MFC3203396.1"/>
    </source>
</evidence>
<keyword evidence="2" id="KW-0812">Transmembrane</keyword>
<protein>
    <submittedName>
        <fullName evidence="4">General secretion pathway protein GspB</fullName>
    </submittedName>
</protein>
<dbReference type="Pfam" id="PF16537">
    <property type="entry name" value="T2SSB"/>
    <property type="match status" value="1"/>
</dbReference>
<dbReference type="RefSeq" id="WP_123326652.1">
    <property type="nucleotide sequence ID" value="NZ_JBHRSX010000090.1"/>
</dbReference>
<accession>A0ABV7K302</accession>
<reference evidence="5" key="1">
    <citation type="journal article" date="2019" name="Int. J. Syst. Evol. Microbiol.">
        <title>The Global Catalogue of Microorganisms (GCM) 10K type strain sequencing project: providing services to taxonomists for standard genome sequencing and annotation.</title>
        <authorList>
            <consortium name="The Broad Institute Genomics Platform"/>
            <consortium name="The Broad Institute Genome Sequencing Center for Infectious Disease"/>
            <person name="Wu L."/>
            <person name="Ma J."/>
        </authorList>
    </citation>
    <scope>NUCLEOTIDE SEQUENCE [LARGE SCALE GENOMIC DNA]</scope>
    <source>
        <strain evidence="5">KCTC 52449</strain>
    </source>
</reference>
<feature type="region of interest" description="Disordered" evidence="1">
    <location>
        <begin position="178"/>
        <end position="218"/>
    </location>
</feature>
<evidence type="ECO:0000259" key="3">
    <source>
        <dbReference type="Pfam" id="PF16537"/>
    </source>
</evidence>
<feature type="compositionally biased region" description="Basic and acidic residues" evidence="1">
    <location>
        <begin position="180"/>
        <end position="194"/>
    </location>
</feature>
<gene>
    <name evidence="4" type="ORF">ACFOEW_16430</name>
</gene>
<evidence type="ECO:0000256" key="2">
    <source>
        <dbReference type="SAM" id="Phobius"/>
    </source>
</evidence>
<feature type="domain" description="Type II secretion system protein GspB C-terminal" evidence="3">
    <location>
        <begin position="296"/>
        <end position="355"/>
    </location>
</feature>
<organism evidence="4 5">
    <name type="scientific">Alteromonas oceani</name>
    <dbReference type="NCBI Taxonomy" id="2071609"/>
    <lineage>
        <taxon>Bacteria</taxon>
        <taxon>Pseudomonadati</taxon>
        <taxon>Pseudomonadota</taxon>
        <taxon>Gammaproteobacteria</taxon>
        <taxon>Alteromonadales</taxon>
        <taxon>Alteromonadaceae</taxon>
        <taxon>Alteromonas/Salinimonas group</taxon>
        <taxon>Alteromonas</taxon>
    </lineage>
</organism>
<evidence type="ECO:0000256" key="1">
    <source>
        <dbReference type="SAM" id="MobiDB-lite"/>
    </source>
</evidence>
<dbReference type="EMBL" id="JBHRSX010000090">
    <property type="protein sequence ID" value="MFC3203396.1"/>
    <property type="molecule type" value="Genomic_DNA"/>
</dbReference>
<dbReference type="InterPro" id="IPR032389">
    <property type="entry name" value="GspB_C"/>
</dbReference>
<keyword evidence="2" id="KW-0472">Membrane</keyword>
<keyword evidence="2" id="KW-1133">Transmembrane helix</keyword>
<name>A0ABV7K302_9ALTE</name>
<sequence>MNQIIPIERATPGMMIVQVTAQNGPVKIKKSGLITSDAMIQGLIEMGVQEIEYDPEQTVEICTDEALVTTEQTPTQALLRGQYDTRAQKTDSAISDQFNRSLFLPTVNGLPGQWQLLVKPVMTGLLLAIGGVATGYFLAVGPAMLEQLLNGPDPVSERVVSQTIVAAPSTVASSPLAAVEDAKPTVEKAGKAEENSSSEQTASNMTAKVESDTATPEPVVIEPETPAAEDYPAVADNETDKVAVSPELMARFNKVLTDLEKEEARGIEPSAAETVVTVHDDIQRVDQLPARLLTRLPTMDFSAHMYASVPADRWVRVNGDDKGEGDWIADRVQIVNIEAQRVILRFEDEVFSMTALTDW</sequence>
<dbReference type="Proteomes" id="UP001595477">
    <property type="component" value="Unassembled WGS sequence"/>
</dbReference>
<keyword evidence="5" id="KW-1185">Reference proteome</keyword>
<feature type="compositionally biased region" description="Polar residues" evidence="1">
    <location>
        <begin position="195"/>
        <end position="206"/>
    </location>
</feature>
<proteinExistence type="predicted"/>
<feature type="transmembrane region" description="Helical" evidence="2">
    <location>
        <begin position="125"/>
        <end position="145"/>
    </location>
</feature>
<comment type="caution">
    <text evidence="4">The sequence shown here is derived from an EMBL/GenBank/DDBJ whole genome shotgun (WGS) entry which is preliminary data.</text>
</comment>
<evidence type="ECO:0000313" key="5">
    <source>
        <dbReference type="Proteomes" id="UP001595477"/>
    </source>
</evidence>